<protein>
    <submittedName>
        <fullName evidence="1">DNA polymerase-3 subunit delta</fullName>
        <ecNumber evidence="1">2.7.7.7</ecNumber>
    </submittedName>
</protein>
<comment type="caution">
    <text evidence="1">The sequence shown here is derived from an EMBL/GenBank/DDBJ whole genome shotgun (WGS) entry which is preliminary data.</text>
</comment>
<dbReference type="EC" id="2.7.7.7" evidence="1"/>
<evidence type="ECO:0000313" key="2">
    <source>
        <dbReference type="Proteomes" id="UP000546200"/>
    </source>
</evidence>
<dbReference type="Pfam" id="PF13177">
    <property type="entry name" value="DNA_pol3_delta2"/>
    <property type="match status" value="1"/>
</dbReference>
<dbReference type="PANTHER" id="PTHR11669:SF8">
    <property type="entry name" value="DNA POLYMERASE III SUBUNIT DELTA"/>
    <property type="match status" value="1"/>
</dbReference>
<sequence>MTSLVGHAAAQAEFDAALAGGQVHHAWLLAGAEGVGKATFAREAALRLIGDDARSRALVEARSHPDYQVVTREVWDKSSPPRIVPYDQRKDDDAPARSIRIAQVRALRGQLATPPALSSRRAVIIDAIDDLEREGSNALLKSLEEPPQGTVFFLVSHAPGKLLPTIRSRCRLLRFSRLSDADVAKVLGTVLPGADSGEMQALVTASEGAPGRGVRYAGLDVAGLDRALDAIARSGDRDHRERLTLGRALAGKAAQPRYELFLDRAPALIAHAARERQGEALRVALDAYAAARDLSGAAIGLSLDPATTVFEMAGLVARLSSAATAG</sequence>
<accession>A0A7W9BCW1</accession>
<dbReference type="AlphaFoldDB" id="A0A7W9BCW1"/>
<name>A0A7W9BCW1_9SPHN</name>
<keyword evidence="2" id="KW-1185">Reference proteome</keyword>
<reference evidence="1 2" key="1">
    <citation type="submission" date="2020-08" db="EMBL/GenBank/DDBJ databases">
        <title>Genomic Encyclopedia of Type Strains, Phase IV (KMG-IV): sequencing the most valuable type-strain genomes for metagenomic binning, comparative biology and taxonomic classification.</title>
        <authorList>
            <person name="Goeker M."/>
        </authorList>
    </citation>
    <scope>NUCLEOTIDE SEQUENCE [LARGE SCALE GENOMIC DNA]</scope>
    <source>
        <strain evidence="1 2">DSM 100044</strain>
    </source>
</reference>
<dbReference type="InterPro" id="IPR027417">
    <property type="entry name" value="P-loop_NTPase"/>
</dbReference>
<dbReference type="EMBL" id="JACIJK010000004">
    <property type="protein sequence ID" value="MBB5714688.1"/>
    <property type="molecule type" value="Genomic_DNA"/>
</dbReference>
<keyword evidence="1" id="KW-0808">Transferase</keyword>
<dbReference type="Proteomes" id="UP000546200">
    <property type="component" value="Unassembled WGS sequence"/>
</dbReference>
<dbReference type="GO" id="GO:0006261">
    <property type="term" value="P:DNA-templated DNA replication"/>
    <property type="evidence" value="ECO:0007669"/>
    <property type="project" value="TreeGrafter"/>
</dbReference>
<dbReference type="InterPro" id="IPR050238">
    <property type="entry name" value="DNA_Rep/Repair_Clamp_Loader"/>
</dbReference>
<dbReference type="GO" id="GO:0003887">
    <property type="term" value="F:DNA-directed DNA polymerase activity"/>
    <property type="evidence" value="ECO:0007669"/>
    <property type="project" value="UniProtKB-EC"/>
</dbReference>
<evidence type="ECO:0000313" key="1">
    <source>
        <dbReference type="EMBL" id="MBB5714688.1"/>
    </source>
</evidence>
<dbReference type="SUPFAM" id="SSF52540">
    <property type="entry name" value="P-loop containing nucleoside triphosphate hydrolases"/>
    <property type="match status" value="1"/>
</dbReference>
<proteinExistence type="predicted"/>
<keyword evidence="1" id="KW-0548">Nucleotidyltransferase</keyword>
<dbReference type="RefSeq" id="WP_184056241.1">
    <property type="nucleotide sequence ID" value="NZ_JACIJK010000004.1"/>
</dbReference>
<gene>
    <name evidence="1" type="ORF">FHS94_001524</name>
</gene>
<organism evidence="1 2">
    <name type="scientific">Sphingomonas aerophila</name>
    <dbReference type="NCBI Taxonomy" id="1344948"/>
    <lineage>
        <taxon>Bacteria</taxon>
        <taxon>Pseudomonadati</taxon>
        <taxon>Pseudomonadota</taxon>
        <taxon>Alphaproteobacteria</taxon>
        <taxon>Sphingomonadales</taxon>
        <taxon>Sphingomonadaceae</taxon>
        <taxon>Sphingomonas</taxon>
    </lineage>
</organism>
<dbReference type="Gene3D" id="3.40.50.300">
    <property type="entry name" value="P-loop containing nucleotide triphosphate hydrolases"/>
    <property type="match status" value="1"/>
</dbReference>
<dbReference type="PANTHER" id="PTHR11669">
    <property type="entry name" value="REPLICATION FACTOR C / DNA POLYMERASE III GAMMA-TAU SUBUNIT"/>
    <property type="match status" value="1"/>
</dbReference>